<dbReference type="CDD" id="cd01948">
    <property type="entry name" value="EAL"/>
    <property type="match status" value="1"/>
</dbReference>
<organism evidence="3 4">
    <name type="scientific">Undibacterium terreum</name>
    <dbReference type="NCBI Taxonomy" id="1224302"/>
    <lineage>
        <taxon>Bacteria</taxon>
        <taxon>Pseudomonadati</taxon>
        <taxon>Pseudomonadota</taxon>
        <taxon>Betaproteobacteria</taxon>
        <taxon>Burkholderiales</taxon>
        <taxon>Oxalobacteraceae</taxon>
        <taxon>Undibacterium</taxon>
    </lineage>
</organism>
<dbReference type="PANTHER" id="PTHR33121">
    <property type="entry name" value="CYCLIC DI-GMP PHOSPHODIESTERASE PDEF"/>
    <property type="match status" value="1"/>
</dbReference>
<dbReference type="SUPFAM" id="SSF141868">
    <property type="entry name" value="EAL domain-like"/>
    <property type="match status" value="1"/>
</dbReference>
<dbReference type="PROSITE" id="PS50883">
    <property type="entry name" value="EAL"/>
    <property type="match status" value="1"/>
</dbReference>
<evidence type="ECO:0000313" key="3">
    <source>
        <dbReference type="EMBL" id="GGC62316.1"/>
    </source>
</evidence>
<dbReference type="PANTHER" id="PTHR33121:SF79">
    <property type="entry name" value="CYCLIC DI-GMP PHOSPHODIESTERASE PDED-RELATED"/>
    <property type="match status" value="1"/>
</dbReference>
<evidence type="ECO:0000259" key="2">
    <source>
        <dbReference type="PROSITE" id="PS50887"/>
    </source>
</evidence>
<dbReference type="EMBL" id="BMED01000001">
    <property type="protein sequence ID" value="GGC62316.1"/>
    <property type="molecule type" value="Genomic_DNA"/>
</dbReference>
<protein>
    <submittedName>
        <fullName evidence="3">Sensor domain-containing phosphodiesterase</fullName>
    </submittedName>
</protein>
<keyword evidence="4" id="KW-1185">Reference proteome</keyword>
<dbReference type="InterPro" id="IPR050706">
    <property type="entry name" value="Cyclic-di-GMP_PDE-like"/>
</dbReference>
<dbReference type="Gene3D" id="3.30.450.40">
    <property type="match status" value="1"/>
</dbReference>
<proteinExistence type="predicted"/>
<dbReference type="InterPro" id="IPR000160">
    <property type="entry name" value="GGDEF_dom"/>
</dbReference>
<dbReference type="Gene3D" id="3.20.20.450">
    <property type="entry name" value="EAL domain"/>
    <property type="match status" value="1"/>
</dbReference>
<evidence type="ECO:0000313" key="4">
    <source>
        <dbReference type="Proteomes" id="UP000637423"/>
    </source>
</evidence>
<dbReference type="InterPro" id="IPR029787">
    <property type="entry name" value="Nucleotide_cyclase"/>
</dbReference>
<dbReference type="PROSITE" id="PS50887">
    <property type="entry name" value="GGDEF"/>
    <property type="match status" value="1"/>
</dbReference>
<dbReference type="SUPFAM" id="SSF55781">
    <property type="entry name" value="GAF domain-like"/>
    <property type="match status" value="1"/>
</dbReference>
<feature type="domain" description="GGDEF" evidence="2">
    <location>
        <begin position="202"/>
        <end position="336"/>
    </location>
</feature>
<dbReference type="GO" id="GO:0071111">
    <property type="term" value="F:cyclic-guanylate-specific phosphodiesterase activity"/>
    <property type="evidence" value="ECO:0007669"/>
    <property type="project" value="InterPro"/>
</dbReference>
<dbReference type="InterPro" id="IPR003018">
    <property type="entry name" value="GAF"/>
</dbReference>
<dbReference type="RefSeq" id="WP_188564531.1">
    <property type="nucleotide sequence ID" value="NZ_BMED01000001.1"/>
</dbReference>
<dbReference type="NCBIfam" id="TIGR00254">
    <property type="entry name" value="GGDEF"/>
    <property type="match status" value="1"/>
</dbReference>
<dbReference type="AlphaFoldDB" id="A0A916U8B0"/>
<dbReference type="SMART" id="SM00052">
    <property type="entry name" value="EAL"/>
    <property type="match status" value="1"/>
</dbReference>
<dbReference type="SUPFAM" id="SSF55073">
    <property type="entry name" value="Nucleotide cyclase"/>
    <property type="match status" value="1"/>
</dbReference>
<reference evidence="3" key="1">
    <citation type="journal article" date="2014" name="Int. J. Syst. Evol. Microbiol.">
        <title>Complete genome sequence of Corynebacterium casei LMG S-19264T (=DSM 44701T), isolated from a smear-ripened cheese.</title>
        <authorList>
            <consortium name="US DOE Joint Genome Institute (JGI-PGF)"/>
            <person name="Walter F."/>
            <person name="Albersmeier A."/>
            <person name="Kalinowski J."/>
            <person name="Ruckert C."/>
        </authorList>
    </citation>
    <scope>NUCLEOTIDE SEQUENCE</scope>
    <source>
        <strain evidence="3">CGMCC 1.10998</strain>
    </source>
</reference>
<dbReference type="SMART" id="SM00267">
    <property type="entry name" value="GGDEF"/>
    <property type="match status" value="1"/>
</dbReference>
<accession>A0A916U8B0</accession>
<name>A0A916U8B0_9BURK</name>
<comment type="caution">
    <text evidence="3">The sequence shown here is derived from an EMBL/GenBank/DDBJ whole genome shotgun (WGS) entry which is preliminary data.</text>
</comment>
<dbReference type="Gene3D" id="3.30.70.270">
    <property type="match status" value="1"/>
</dbReference>
<dbReference type="InterPro" id="IPR001633">
    <property type="entry name" value="EAL_dom"/>
</dbReference>
<dbReference type="Proteomes" id="UP000637423">
    <property type="component" value="Unassembled WGS sequence"/>
</dbReference>
<dbReference type="Pfam" id="PF00563">
    <property type="entry name" value="EAL"/>
    <property type="match status" value="1"/>
</dbReference>
<dbReference type="Pfam" id="PF00990">
    <property type="entry name" value="GGDEF"/>
    <property type="match status" value="1"/>
</dbReference>
<dbReference type="InterPro" id="IPR043128">
    <property type="entry name" value="Rev_trsase/Diguanyl_cyclase"/>
</dbReference>
<dbReference type="InterPro" id="IPR035919">
    <property type="entry name" value="EAL_sf"/>
</dbReference>
<reference evidence="3" key="2">
    <citation type="submission" date="2020-09" db="EMBL/GenBank/DDBJ databases">
        <authorList>
            <person name="Sun Q."/>
            <person name="Zhou Y."/>
        </authorList>
    </citation>
    <scope>NUCLEOTIDE SEQUENCE</scope>
    <source>
        <strain evidence="3">CGMCC 1.10998</strain>
    </source>
</reference>
<dbReference type="InterPro" id="IPR029016">
    <property type="entry name" value="GAF-like_dom_sf"/>
</dbReference>
<evidence type="ECO:0000259" key="1">
    <source>
        <dbReference type="PROSITE" id="PS50883"/>
    </source>
</evidence>
<sequence>MDVGTDILLELEFQQMDSEDRRLAELSRYAVTIDQSDPNLNFLTQLAVKAAGAQIGGISIVYQSQIWLPSRIGVDVNTVPRAGSFCTQAVGSHANWFEVEDATLDERFCSNPLVTSAPGYSHYAAALLNGARGYLLGTLWVMSDRPRLLDDEQRTTMQALANQIVDVLELRYCNEITGMSNRSTFLHHLQMGLSADAGTPGTHVVVGFVDLMGFRQFNDVFGRETGNQALRIIGERLSRWAGTKNLVAHLSGDKFAFALFGPRRQHIEQLELLKTVISAPFKLENIGNRTLHARVGIEHLDTPFGGSAVALLDAADTAASSITGNLLRTTVKEYGLELLARSHLIMELQGALDGESMHGYLVVHYQPQVNFHTGELIGLEALVRWQHPEKGLIMPNAFIPLAESTNKIYPLDHQVLRQVCRDMRQWMDSGLDIVPVSLNMSRASLLHPSMVTDLRAALARYHIPGHMLELEITESQLLETQSLLSARVDEFRALGIRIAVDDFGTGYSNLDAINSFPFDRLKVDRQFVHGVSSNERIAGLFHLIQGIAELFKADLLCEGLEDAADLEWLSRRGANCVQGWYFSKSRTPDSIVSLLTRLRDRPQQALALSAAQLRDFLQE</sequence>
<feature type="domain" description="EAL" evidence="1">
    <location>
        <begin position="341"/>
        <end position="599"/>
    </location>
</feature>
<dbReference type="Pfam" id="PF01590">
    <property type="entry name" value="GAF"/>
    <property type="match status" value="1"/>
</dbReference>
<gene>
    <name evidence="3" type="ORF">GCM10011396_06490</name>
</gene>